<dbReference type="EMBL" id="JANFQO010000003">
    <property type="protein sequence ID" value="MCQ4164023.1"/>
    <property type="molecule type" value="Genomic_DNA"/>
</dbReference>
<dbReference type="SUPFAM" id="SSF52540">
    <property type="entry name" value="P-loop containing nucleoside triphosphate hydrolases"/>
    <property type="match status" value="1"/>
</dbReference>
<evidence type="ECO:0000256" key="1">
    <source>
        <dbReference type="ARBA" id="ARBA00022448"/>
    </source>
</evidence>
<feature type="domain" description="ABC transporter" evidence="4">
    <location>
        <begin position="4"/>
        <end position="233"/>
    </location>
</feature>
<dbReference type="Gene3D" id="3.40.50.300">
    <property type="entry name" value="P-loop containing nucleotide triphosphate hydrolases"/>
    <property type="match status" value="1"/>
</dbReference>
<dbReference type="GO" id="GO:0005524">
    <property type="term" value="F:ATP binding"/>
    <property type="evidence" value="ECO:0007669"/>
    <property type="project" value="UniProtKB-KW"/>
</dbReference>
<evidence type="ECO:0000313" key="6">
    <source>
        <dbReference type="Proteomes" id="UP001165498"/>
    </source>
</evidence>
<dbReference type="PANTHER" id="PTHR42939:SF1">
    <property type="entry name" value="ABC TRANSPORTER ATP-BINDING PROTEIN ALBC-RELATED"/>
    <property type="match status" value="1"/>
</dbReference>
<keyword evidence="2" id="KW-0547">Nucleotide-binding</keyword>
<evidence type="ECO:0000256" key="2">
    <source>
        <dbReference type="ARBA" id="ARBA00022741"/>
    </source>
</evidence>
<accession>A0ABT1QNC9</accession>
<reference evidence="5" key="1">
    <citation type="submission" date="2022-07" db="EMBL/GenBank/DDBJ databases">
        <title>Tahibacter sp., a new gammaproteobacterium isolated from the silt sample collected at pig farm.</title>
        <authorList>
            <person name="Chen H."/>
        </authorList>
    </citation>
    <scope>NUCLEOTIDE SEQUENCE</scope>
    <source>
        <strain evidence="5">P2K</strain>
    </source>
</reference>
<dbReference type="InterPro" id="IPR051782">
    <property type="entry name" value="ABC_Transporter_VariousFunc"/>
</dbReference>
<dbReference type="Pfam" id="PF00005">
    <property type="entry name" value="ABC_tran"/>
    <property type="match status" value="1"/>
</dbReference>
<evidence type="ECO:0000313" key="5">
    <source>
        <dbReference type="EMBL" id="MCQ4164023.1"/>
    </source>
</evidence>
<keyword evidence="3 5" id="KW-0067">ATP-binding</keyword>
<name>A0ABT1QNC9_9GAMM</name>
<evidence type="ECO:0000256" key="3">
    <source>
        <dbReference type="ARBA" id="ARBA00022840"/>
    </source>
</evidence>
<dbReference type="Proteomes" id="UP001165498">
    <property type="component" value="Unassembled WGS sequence"/>
</dbReference>
<keyword evidence="6" id="KW-1185">Reference proteome</keyword>
<keyword evidence="1" id="KW-0813">Transport</keyword>
<gene>
    <name evidence="5" type="ORF">NM961_04800</name>
</gene>
<dbReference type="PROSITE" id="PS50893">
    <property type="entry name" value="ABC_TRANSPORTER_2"/>
    <property type="match status" value="1"/>
</dbReference>
<dbReference type="SMART" id="SM00382">
    <property type="entry name" value="AAA"/>
    <property type="match status" value="1"/>
</dbReference>
<dbReference type="InterPro" id="IPR003593">
    <property type="entry name" value="AAA+_ATPase"/>
</dbReference>
<protein>
    <submittedName>
        <fullName evidence="5">ABC transporter ATP-binding protein</fullName>
    </submittedName>
</protein>
<dbReference type="RefSeq" id="WP_255911971.1">
    <property type="nucleotide sequence ID" value="NZ_JANFQO010000003.1"/>
</dbReference>
<dbReference type="InterPro" id="IPR003439">
    <property type="entry name" value="ABC_transporter-like_ATP-bd"/>
</dbReference>
<evidence type="ECO:0000259" key="4">
    <source>
        <dbReference type="PROSITE" id="PS50893"/>
    </source>
</evidence>
<dbReference type="CDD" id="cd03230">
    <property type="entry name" value="ABC_DR_subfamily_A"/>
    <property type="match status" value="1"/>
</dbReference>
<organism evidence="5 6">
    <name type="scientific">Tahibacter harae</name>
    <dbReference type="NCBI Taxonomy" id="2963937"/>
    <lineage>
        <taxon>Bacteria</taxon>
        <taxon>Pseudomonadati</taxon>
        <taxon>Pseudomonadota</taxon>
        <taxon>Gammaproteobacteria</taxon>
        <taxon>Lysobacterales</taxon>
        <taxon>Rhodanobacteraceae</taxon>
        <taxon>Tahibacter</taxon>
    </lineage>
</organism>
<proteinExistence type="predicted"/>
<sequence length="248" mass="26339">MSALEIAGLVHAYGPHRVLDNLDLRIAPGEFVALIGPNGSGKTTLLRCLAGILAPQQGRVAIAGIALGEDALAAKQRLGFAVDPTLLPPLLTGRQCLELFAGARGLGGVPAATLALAGELAFDTWLDREVQSYSLGTRQKLGILLGVIGEPPLIVLDEPMNGLDPLSAFALKQYLVRLTRENGCAVLLATHALEVAERFISRCVLLLGGRLVQDWDTAALDAIRHDADNSLEQVMVEALRRFGAPRTD</sequence>
<dbReference type="InterPro" id="IPR027417">
    <property type="entry name" value="P-loop_NTPase"/>
</dbReference>
<comment type="caution">
    <text evidence="5">The sequence shown here is derived from an EMBL/GenBank/DDBJ whole genome shotgun (WGS) entry which is preliminary data.</text>
</comment>
<dbReference type="PANTHER" id="PTHR42939">
    <property type="entry name" value="ABC TRANSPORTER ATP-BINDING PROTEIN ALBC-RELATED"/>
    <property type="match status" value="1"/>
</dbReference>